<dbReference type="HOGENOM" id="CLU_2469462_0_0_1"/>
<dbReference type="Proteomes" id="UP000054477">
    <property type="component" value="Unassembled WGS sequence"/>
</dbReference>
<evidence type="ECO:0000313" key="2">
    <source>
        <dbReference type="EMBL" id="KIJ91315.1"/>
    </source>
</evidence>
<name>A0A0C9WMQ4_9AGAR</name>
<keyword evidence="3" id="KW-1185">Reference proteome</keyword>
<dbReference type="AlphaFoldDB" id="A0A0C9WMQ4"/>
<proteinExistence type="predicted"/>
<protein>
    <submittedName>
        <fullName evidence="2">Uncharacterized protein</fullName>
    </submittedName>
</protein>
<organism evidence="2 3">
    <name type="scientific">Laccaria amethystina LaAM-08-1</name>
    <dbReference type="NCBI Taxonomy" id="1095629"/>
    <lineage>
        <taxon>Eukaryota</taxon>
        <taxon>Fungi</taxon>
        <taxon>Dikarya</taxon>
        <taxon>Basidiomycota</taxon>
        <taxon>Agaricomycotina</taxon>
        <taxon>Agaricomycetes</taxon>
        <taxon>Agaricomycetidae</taxon>
        <taxon>Agaricales</taxon>
        <taxon>Agaricineae</taxon>
        <taxon>Hydnangiaceae</taxon>
        <taxon>Laccaria</taxon>
    </lineage>
</organism>
<reference evidence="3" key="2">
    <citation type="submission" date="2015-01" db="EMBL/GenBank/DDBJ databases">
        <title>Evolutionary Origins and Diversification of the Mycorrhizal Mutualists.</title>
        <authorList>
            <consortium name="DOE Joint Genome Institute"/>
            <consortium name="Mycorrhizal Genomics Consortium"/>
            <person name="Kohler A."/>
            <person name="Kuo A."/>
            <person name="Nagy L.G."/>
            <person name="Floudas D."/>
            <person name="Copeland A."/>
            <person name="Barry K.W."/>
            <person name="Cichocki N."/>
            <person name="Veneault-Fourrey C."/>
            <person name="LaButti K."/>
            <person name="Lindquist E.A."/>
            <person name="Lipzen A."/>
            <person name="Lundell T."/>
            <person name="Morin E."/>
            <person name="Murat C."/>
            <person name="Riley R."/>
            <person name="Ohm R."/>
            <person name="Sun H."/>
            <person name="Tunlid A."/>
            <person name="Henrissat B."/>
            <person name="Grigoriev I.V."/>
            <person name="Hibbett D.S."/>
            <person name="Martin F."/>
        </authorList>
    </citation>
    <scope>NUCLEOTIDE SEQUENCE [LARGE SCALE GENOMIC DNA]</scope>
    <source>
        <strain evidence="3">LaAM-08-1</strain>
    </source>
</reference>
<feature type="region of interest" description="Disordered" evidence="1">
    <location>
        <begin position="15"/>
        <end position="40"/>
    </location>
</feature>
<accession>A0A0C9WMQ4</accession>
<reference evidence="2 3" key="1">
    <citation type="submission" date="2014-04" db="EMBL/GenBank/DDBJ databases">
        <authorList>
            <consortium name="DOE Joint Genome Institute"/>
            <person name="Kuo A."/>
            <person name="Kohler A."/>
            <person name="Nagy L.G."/>
            <person name="Floudas D."/>
            <person name="Copeland A."/>
            <person name="Barry K.W."/>
            <person name="Cichocki N."/>
            <person name="Veneault-Fourrey C."/>
            <person name="LaButti K."/>
            <person name="Lindquist E.A."/>
            <person name="Lipzen A."/>
            <person name="Lundell T."/>
            <person name="Morin E."/>
            <person name="Murat C."/>
            <person name="Sun H."/>
            <person name="Tunlid A."/>
            <person name="Henrissat B."/>
            <person name="Grigoriev I.V."/>
            <person name="Hibbett D.S."/>
            <person name="Martin F."/>
            <person name="Nordberg H.P."/>
            <person name="Cantor M.N."/>
            <person name="Hua S.X."/>
        </authorList>
    </citation>
    <scope>NUCLEOTIDE SEQUENCE [LARGE SCALE GENOMIC DNA]</scope>
    <source>
        <strain evidence="2 3">LaAM-08-1</strain>
    </source>
</reference>
<feature type="compositionally biased region" description="Basic and acidic residues" evidence="1">
    <location>
        <begin position="16"/>
        <end position="30"/>
    </location>
</feature>
<evidence type="ECO:0000313" key="3">
    <source>
        <dbReference type="Proteomes" id="UP000054477"/>
    </source>
</evidence>
<evidence type="ECO:0000256" key="1">
    <source>
        <dbReference type="SAM" id="MobiDB-lite"/>
    </source>
</evidence>
<dbReference type="EMBL" id="KN839025">
    <property type="protein sequence ID" value="KIJ91315.1"/>
    <property type="molecule type" value="Genomic_DNA"/>
</dbReference>
<gene>
    <name evidence="2" type="ORF">K443DRAFT_686159</name>
</gene>
<sequence>MSTLIQVATSTVPFLDHSRPPKVQQEDYRRGTHPFLQSTRFPPHSLSTHKTFMSNHPPESCACHTPQRNPFLDGFFYPNAKPSCLSMG</sequence>